<dbReference type="EMBL" id="CP067993">
    <property type="protein sequence ID" value="QQQ42688.1"/>
    <property type="molecule type" value="Genomic_DNA"/>
</dbReference>
<dbReference type="InterPro" id="IPR024079">
    <property type="entry name" value="MetalloPept_cat_dom_sf"/>
</dbReference>
<organism evidence="1 2">
    <name type="scientific">Stenotrophomonas maltophilia</name>
    <name type="common">Pseudomonas maltophilia</name>
    <name type="synonym">Xanthomonas maltophilia</name>
    <dbReference type="NCBI Taxonomy" id="40324"/>
    <lineage>
        <taxon>Bacteria</taxon>
        <taxon>Pseudomonadati</taxon>
        <taxon>Pseudomonadota</taxon>
        <taxon>Gammaproteobacteria</taxon>
        <taxon>Lysobacterales</taxon>
        <taxon>Lysobacteraceae</taxon>
        <taxon>Stenotrophomonas</taxon>
        <taxon>Stenotrophomonas maltophilia group</taxon>
    </lineage>
</organism>
<protein>
    <submittedName>
        <fullName evidence="1">Zinc-dependent peptidase</fullName>
    </submittedName>
</protein>
<dbReference type="SUPFAM" id="SSF55486">
    <property type="entry name" value="Metalloproteases ('zincins'), catalytic domain"/>
    <property type="match status" value="1"/>
</dbReference>
<dbReference type="AlphaFoldDB" id="A0ABD7C539"/>
<evidence type="ECO:0000313" key="2">
    <source>
        <dbReference type="Proteomes" id="UP000596095"/>
    </source>
</evidence>
<dbReference type="RefSeq" id="WP_201117863.1">
    <property type="nucleotide sequence ID" value="NZ_CP067993.1"/>
</dbReference>
<dbReference type="InterPro" id="IPR042252">
    <property type="entry name" value="MtfA_N"/>
</dbReference>
<dbReference type="Proteomes" id="UP000596095">
    <property type="component" value="Chromosome"/>
</dbReference>
<dbReference type="CDD" id="cd20169">
    <property type="entry name" value="Peptidase_M90_mtfA"/>
    <property type="match status" value="1"/>
</dbReference>
<evidence type="ECO:0000313" key="1">
    <source>
        <dbReference type="EMBL" id="QQQ42688.1"/>
    </source>
</evidence>
<dbReference type="PANTHER" id="PTHR30164">
    <property type="entry name" value="MTFA PEPTIDASE"/>
    <property type="match status" value="1"/>
</dbReference>
<dbReference type="InterPro" id="IPR010384">
    <property type="entry name" value="MtfA_fam"/>
</dbReference>
<sequence length="263" mass="29396">MAQLPAGNVPLIKSLLQWLRPAPRPIDDALWEDACRRAAWLHGLDDERRARLRVLTTRFLHEKTITPIGELQLQAGDGVLLAALCCLPLLEFGEVGLEGWSQLIIYPDAFRVHRSHMDAAGVLHEWDDELIGESWDSGPLILSWADVQADLAAPHEGYCVAVHEMVHKLDALDGAMDGTPPLPRAWQREWAATFQQAYDAFCVRVDAGEETLIDPYAAEAPEEFFAVTSEYHFSAPDLLQQALPEVAAQLRRFYGEPPAIETR</sequence>
<dbReference type="Gene3D" id="3.40.390.10">
    <property type="entry name" value="Collagenase (Catalytic Domain)"/>
    <property type="match status" value="1"/>
</dbReference>
<dbReference type="Pfam" id="PF06167">
    <property type="entry name" value="Peptidase_M90"/>
    <property type="match status" value="1"/>
</dbReference>
<dbReference type="PANTHER" id="PTHR30164:SF2">
    <property type="entry name" value="PROTEIN MTFA"/>
    <property type="match status" value="1"/>
</dbReference>
<reference evidence="1 2" key="1">
    <citation type="submission" date="2021-01" db="EMBL/GenBank/DDBJ databases">
        <title>Genome Characterization of a novel Stenotrophomonas isolate with high keratinase activity.</title>
        <authorList>
            <person name="Cao Z.-J."/>
        </authorList>
    </citation>
    <scope>NUCLEOTIDE SEQUENCE [LARGE SCALE GENOMIC DNA]</scope>
    <source>
        <strain evidence="1 2">DHHJ</strain>
    </source>
</reference>
<accession>A0ABD7C539</accession>
<dbReference type="Gene3D" id="1.10.472.150">
    <property type="entry name" value="Glucose-regulated metallo-peptidase M90, N-terminal domain"/>
    <property type="match status" value="1"/>
</dbReference>
<name>A0ABD7C539_STEMA</name>
<gene>
    <name evidence="1" type="ORF">JJL50_01095</name>
</gene>
<proteinExistence type="predicted"/>